<comment type="similarity">
    <text evidence="5">Belongs to the YqgF HJR family.</text>
</comment>
<gene>
    <name evidence="7" type="primary">ruvX</name>
    <name evidence="7" type="ORF">ACFQ04_18635</name>
</gene>
<feature type="domain" description="YqgF/RNase H-like" evidence="6">
    <location>
        <begin position="11"/>
        <end position="112"/>
    </location>
</feature>
<evidence type="ECO:0000313" key="8">
    <source>
        <dbReference type="Proteomes" id="UP001597068"/>
    </source>
</evidence>
<dbReference type="InterPro" id="IPR037027">
    <property type="entry name" value="YqgF/RNaseH-like_dom_sf"/>
</dbReference>
<keyword evidence="8" id="KW-1185">Reference proteome</keyword>
<dbReference type="InterPro" id="IPR006641">
    <property type="entry name" value="YqgF/RNaseH-like_dom"/>
</dbReference>
<sequence>MSGPVASHPRGRRLAVDVGSVRIGVATCDPDGMLATPVETVPRVGDGRDLRRLADLVTEYDAVEVIVGLPRNLRGEHGPAAQAVTAFADSLRTRVDPVPVTMHDERMTTAVAGRALRAGGRTSRQQRAIIDQAAAVEILQSWLDQHLRRPHDRDDLTGTVDR</sequence>
<evidence type="ECO:0000256" key="1">
    <source>
        <dbReference type="ARBA" id="ARBA00022490"/>
    </source>
</evidence>
<comment type="subcellular location">
    <subcellularLocation>
        <location evidence="5">Cytoplasm</location>
    </subcellularLocation>
</comment>
<reference evidence="8" key="1">
    <citation type="journal article" date="2019" name="Int. J. Syst. Evol. Microbiol.">
        <title>The Global Catalogue of Microorganisms (GCM) 10K type strain sequencing project: providing services to taxonomists for standard genome sequencing and annotation.</title>
        <authorList>
            <consortium name="The Broad Institute Genomics Platform"/>
            <consortium name="The Broad Institute Genome Sequencing Center for Infectious Disease"/>
            <person name="Wu L."/>
            <person name="Ma J."/>
        </authorList>
    </citation>
    <scope>NUCLEOTIDE SEQUENCE [LARGE SCALE GENOMIC DNA]</scope>
    <source>
        <strain evidence="8">CCUG 50873</strain>
    </source>
</reference>
<name>A0ABW3GGC8_9NOCA</name>
<evidence type="ECO:0000256" key="5">
    <source>
        <dbReference type="HAMAP-Rule" id="MF_00651"/>
    </source>
</evidence>
<dbReference type="NCBIfam" id="TIGR00250">
    <property type="entry name" value="RNAse_H_YqgF"/>
    <property type="match status" value="1"/>
</dbReference>
<dbReference type="HAMAP" id="MF_00651">
    <property type="entry name" value="Nuclease_YqgF"/>
    <property type="match status" value="1"/>
</dbReference>
<protein>
    <recommendedName>
        <fullName evidence="5">Putative pre-16S rRNA nuclease</fullName>
        <ecNumber evidence="5">3.1.-.-</ecNumber>
    </recommendedName>
</protein>
<proteinExistence type="inferred from homology"/>
<dbReference type="Proteomes" id="UP001597068">
    <property type="component" value="Unassembled WGS sequence"/>
</dbReference>
<dbReference type="RefSeq" id="WP_253648237.1">
    <property type="nucleotide sequence ID" value="NZ_BAAAMO010000001.1"/>
</dbReference>
<keyword evidence="4 5" id="KW-0378">Hydrolase</keyword>
<comment type="caution">
    <text evidence="7">The sequence shown here is derived from an EMBL/GenBank/DDBJ whole genome shotgun (WGS) entry which is preliminary data.</text>
</comment>
<accession>A0ABW3GGC8</accession>
<evidence type="ECO:0000313" key="7">
    <source>
        <dbReference type="EMBL" id="MFD0927764.1"/>
    </source>
</evidence>
<dbReference type="SMART" id="SM00732">
    <property type="entry name" value="YqgFc"/>
    <property type="match status" value="1"/>
</dbReference>
<keyword evidence="2 5" id="KW-0690">Ribosome biogenesis</keyword>
<dbReference type="InterPro" id="IPR005227">
    <property type="entry name" value="YqgF"/>
</dbReference>
<dbReference type="InterPro" id="IPR012337">
    <property type="entry name" value="RNaseH-like_sf"/>
</dbReference>
<evidence type="ECO:0000259" key="6">
    <source>
        <dbReference type="SMART" id="SM00732"/>
    </source>
</evidence>
<dbReference type="CDD" id="cd16964">
    <property type="entry name" value="YqgF"/>
    <property type="match status" value="1"/>
</dbReference>
<organism evidence="7 8">
    <name type="scientific">Williamsia deligens</name>
    <dbReference type="NCBI Taxonomy" id="321325"/>
    <lineage>
        <taxon>Bacteria</taxon>
        <taxon>Bacillati</taxon>
        <taxon>Actinomycetota</taxon>
        <taxon>Actinomycetes</taxon>
        <taxon>Mycobacteriales</taxon>
        <taxon>Nocardiaceae</taxon>
        <taxon>Williamsia</taxon>
    </lineage>
</organism>
<evidence type="ECO:0000256" key="2">
    <source>
        <dbReference type="ARBA" id="ARBA00022517"/>
    </source>
</evidence>
<dbReference type="Gene3D" id="3.30.420.140">
    <property type="entry name" value="YqgF/RNase H-like domain"/>
    <property type="match status" value="1"/>
</dbReference>
<keyword evidence="1 5" id="KW-0963">Cytoplasm</keyword>
<dbReference type="EC" id="3.1.-.-" evidence="5"/>
<dbReference type="PANTHER" id="PTHR33317:SF4">
    <property type="entry name" value="POLYNUCLEOTIDYL TRANSFERASE, RIBONUCLEASE H-LIKE SUPERFAMILY PROTEIN"/>
    <property type="match status" value="1"/>
</dbReference>
<evidence type="ECO:0000256" key="3">
    <source>
        <dbReference type="ARBA" id="ARBA00022722"/>
    </source>
</evidence>
<dbReference type="SUPFAM" id="SSF53098">
    <property type="entry name" value="Ribonuclease H-like"/>
    <property type="match status" value="1"/>
</dbReference>
<keyword evidence="3 5" id="KW-0540">Nuclease</keyword>
<evidence type="ECO:0000256" key="4">
    <source>
        <dbReference type="ARBA" id="ARBA00022801"/>
    </source>
</evidence>
<comment type="function">
    <text evidence="5">Could be a nuclease involved in processing of the 5'-end of pre-16S rRNA.</text>
</comment>
<dbReference type="PANTHER" id="PTHR33317">
    <property type="entry name" value="POLYNUCLEOTIDYL TRANSFERASE, RIBONUCLEASE H-LIKE SUPERFAMILY PROTEIN"/>
    <property type="match status" value="1"/>
</dbReference>
<dbReference type="Pfam" id="PF03652">
    <property type="entry name" value="RuvX"/>
    <property type="match status" value="1"/>
</dbReference>
<dbReference type="EMBL" id="JBHTIL010000006">
    <property type="protein sequence ID" value="MFD0927764.1"/>
    <property type="molecule type" value="Genomic_DNA"/>
</dbReference>